<comment type="pathway">
    <text evidence="2">Porphyrin-containing compound metabolism; protoporphyrin-IX biosynthesis; coproporphyrinogen-III from 5-aminolevulinate: step 2/4.</text>
</comment>
<comment type="function">
    <text evidence="1 8">Tetrapolymerization of the monopyrrole PBG into the hydroxymethylbilane pre-uroporphyrinogen in several discrete steps.</text>
</comment>
<dbReference type="PANTHER" id="PTHR11557:SF0">
    <property type="entry name" value="PORPHOBILINOGEN DEAMINASE"/>
    <property type="match status" value="1"/>
</dbReference>
<dbReference type="InterPro" id="IPR000860">
    <property type="entry name" value="HemC"/>
</dbReference>
<evidence type="ECO:0000256" key="1">
    <source>
        <dbReference type="ARBA" id="ARBA00002869"/>
    </source>
</evidence>
<dbReference type="GO" id="GO:0004418">
    <property type="term" value="F:hydroxymethylbilane synthase activity"/>
    <property type="evidence" value="ECO:0007669"/>
    <property type="project" value="UniProtKB-UniRule"/>
</dbReference>
<organism evidence="11 12">
    <name type="scientific">Sulfurifustis variabilis</name>
    <dbReference type="NCBI Taxonomy" id="1675686"/>
    <lineage>
        <taxon>Bacteria</taxon>
        <taxon>Pseudomonadati</taxon>
        <taxon>Pseudomonadota</taxon>
        <taxon>Gammaproteobacteria</taxon>
        <taxon>Acidiferrobacterales</taxon>
        <taxon>Acidiferrobacteraceae</taxon>
        <taxon>Sulfurifustis</taxon>
    </lineage>
</organism>
<evidence type="ECO:0000256" key="5">
    <source>
        <dbReference type="ARBA" id="ARBA00022679"/>
    </source>
</evidence>
<dbReference type="EC" id="2.5.1.61" evidence="8"/>
<evidence type="ECO:0000256" key="6">
    <source>
        <dbReference type="ARBA" id="ARBA00023244"/>
    </source>
</evidence>
<feature type="domain" description="Porphobilinogen deaminase N-terminal" evidence="9">
    <location>
        <begin position="4"/>
        <end position="211"/>
    </location>
</feature>
<evidence type="ECO:0000313" key="12">
    <source>
        <dbReference type="Proteomes" id="UP000218899"/>
    </source>
</evidence>
<dbReference type="Gene3D" id="3.30.160.40">
    <property type="entry name" value="Porphobilinogen deaminase, C-terminal domain"/>
    <property type="match status" value="1"/>
</dbReference>
<keyword evidence="6 8" id="KW-0627">Porphyrin biosynthesis</keyword>
<dbReference type="OrthoDB" id="9810298at2"/>
<dbReference type="GO" id="GO:0006782">
    <property type="term" value="P:protoporphyrinogen IX biosynthetic process"/>
    <property type="evidence" value="ECO:0007669"/>
    <property type="project" value="UniProtKB-UniRule"/>
</dbReference>
<dbReference type="InterPro" id="IPR036803">
    <property type="entry name" value="Porphobilinogen_deaminase_C_sf"/>
</dbReference>
<keyword evidence="12" id="KW-1185">Reference proteome</keyword>
<dbReference type="InterPro" id="IPR022417">
    <property type="entry name" value="Porphobilin_deaminase_N"/>
</dbReference>
<dbReference type="InterPro" id="IPR022418">
    <property type="entry name" value="Porphobilinogen_deaminase_C"/>
</dbReference>
<reference evidence="11 12" key="1">
    <citation type="submission" date="2015-08" db="EMBL/GenBank/DDBJ databases">
        <title>Complete genome sequence of Sulfurifustis variabilis.</title>
        <authorList>
            <person name="Miura A."/>
            <person name="Kojima H."/>
            <person name="Fukui M."/>
        </authorList>
    </citation>
    <scope>NUCLEOTIDE SEQUENCE [LARGE SCALE GENOMIC DNA]</scope>
    <source>
        <strain evidence="12">skN76</strain>
    </source>
</reference>
<evidence type="ECO:0000259" key="9">
    <source>
        <dbReference type="Pfam" id="PF01379"/>
    </source>
</evidence>
<dbReference type="FunFam" id="3.30.160.40:FF:000002">
    <property type="entry name" value="Porphobilinogen deaminase"/>
    <property type="match status" value="1"/>
</dbReference>
<dbReference type="Pfam" id="PF03900">
    <property type="entry name" value="Porphobil_deamC"/>
    <property type="match status" value="1"/>
</dbReference>
<evidence type="ECO:0000256" key="7">
    <source>
        <dbReference type="ARBA" id="ARBA00048169"/>
    </source>
</evidence>
<dbReference type="RefSeq" id="WP_096458308.1">
    <property type="nucleotide sequence ID" value="NZ_AP014936.1"/>
</dbReference>
<dbReference type="CDD" id="cd13646">
    <property type="entry name" value="PBP2_EcHMBS_like"/>
    <property type="match status" value="1"/>
</dbReference>
<comment type="cofactor">
    <cofactor evidence="8">
        <name>dipyrromethane</name>
        <dbReference type="ChEBI" id="CHEBI:60342"/>
    </cofactor>
    <text evidence="8">Binds 1 dipyrromethane group covalently.</text>
</comment>
<comment type="similarity">
    <text evidence="3 8">Belongs to the HMBS family.</text>
</comment>
<dbReference type="FunFam" id="3.40.190.10:FF:000004">
    <property type="entry name" value="Porphobilinogen deaminase"/>
    <property type="match status" value="1"/>
</dbReference>
<comment type="catalytic activity">
    <reaction evidence="7 8">
        <text>4 porphobilinogen + H2O = hydroxymethylbilane + 4 NH4(+)</text>
        <dbReference type="Rhea" id="RHEA:13185"/>
        <dbReference type="ChEBI" id="CHEBI:15377"/>
        <dbReference type="ChEBI" id="CHEBI:28938"/>
        <dbReference type="ChEBI" id="CHEBI:57845"/>
        <dbReference type="ChEBI" id="CHEBI:58126"/>
        <dbReference type="EC" id="2.5.1.61"/>
    </reaction>
</comment>
<dbReference type="Gene3D" id="3.40.190.10">
    <property type="entry name" value="Periplasmic binding protein-like II"/>
    <property type="match status" value="2"/>
</dbReference>
<comment type="subunit">
    <text evidence="4 8">Monomer.</text>
</comment>
<dbReference type="PANTHER" id="PTHR11557">
    <property type="entry name" value="PORPHOBILINOGEN DEAMINASE"/>
    <property type="match status" value="1"/>
</dbReference>
<dbReference type="Pfam" id="PF01379">
    <property type="entry name" value="Porphobil_deam"/>
    <property type="match status" value="1"/>
</dbReference>
<dbReference type="UniPathway" id="UPA00251">
    <property type="reaction ID" value="UER00319"/>
</dbReference>
<evidence type="ECO:0000313" key="11">
    <source>
        <dbReference type="EMBL" id="BAU47083.1"/>
    </source>
</evidence>
<dbReference type="PROSITE" id="PS00533">
    <property type="entry name" value="PORPHOBILINOGEN_DEAM"/>
    <property type="match status" value="1"/>
</dbReference>
<evidence type="ECO:0000256" key="3">
    <source>
        <dbReference type="ARBA" id="ARBA00005638"/>
    </source>
</evidence>
<gene>
    <name evidence="8" type="primary">hemC</name>
    <name evidence="11" type="ORF">SVA_0502</name>
</gene>
<dbReference type="EMBL" id="AP014936">
    <property type="protein sequence ID" value="BAU47083.1"/>
    <property type="molecule type" value="Genomic_DNA"/>
</dbReference>
<dbReference type="FunFam" id="3.40.190.10:FF:000005">
    <property type="entry name" value="Porphobilinogen deaminase"/>
    <property type="match status" value="1"/>
</dbReference>
<evidence type="ECO:0000256" key="4">
    <source>
        <dbReference type="ARBA" id="ARBA00011245"/>
    </source>
</evidence>
<sequence>MKTLRIGTRKSALALWQAEYVRDRLQRLHPGLAVELVKITTEGDRILDRPLATVGGKGLFIKELEQALFERRVDLAVHSMKDLTVTLPAGLHIAAVCERADPRDAFVSARHARVDLLPPGARVGTSSLRRQCQLRARWPHLAVVNLRGNVNTRLAKLDAGGYDAVILAAAGLKRLGFGERIRSFLSTEESLPAVGQGAICIECREDDAETNRLLAGLEHEQTRVCVSAERAFNAHLEGGCQVPIGGYAELADGELRLRGLVGDPDGSRIVRGEMRGPASEAERLGAALAHDLLARGARTILDQVYGRGGI</sequence>
<accession>A0A1B4V153</accession>
<dbReference type="Proteomes" id="UP000218899">
    <property type="component" value="Chromosome"/>
</dbReference>
<evidence type="ECO:0000256" key="2">
    <source>
        <dbReference type="ARBA" id="ARBA00004735"/>
    </source>
</evidence>
<evidence type="ECO:0000259" key="10">
    <source>
        <dbReference type="Pfam" id="PF03900"/>
    </source>
</evidence>
<dbReference type="AlphaFoldDB" id="A0A1B4V153"/>
<feature type="domain" description="Porphobilinogen deaminase C-terminal" evidence="10">
    <location>
        <begin position="225"/>
        <end position="293"/>
    </location>
</feature>
<dbReference type="KEGG" id="sva:SVA_0502"/>
<protein>
    <recommendedName>
        <fullName evidence="8">Porphobilinogen deaminase</fullName>
        <shortName evidence="8">PBG</shortName>
        <ecNumber evidence="8">2.5.1.61</ecNumber>
    </recommendedName>
    <alternativeName>
        <fullName evidence="8">Hydroxymethylbilane synthase</fullName>
        <shortName evidence="8">HMBS</shortName>
    </alternativeName>
    <alternativeName>
        <fullName evidence="8">Pre-uroporphyrinogen synthase</fullName>
    </alternativeName>
</protein>
<comment type="miscellaneous">
    <text evidence="8">The porphobilinogen subunits are added to the dipyrromethane group.</text>
</comment>
<dbReference type="SUPFAM" id="SSF54782">
    <property type="entry name" value="Porphobilinogen deaminase (hydroxymethylbilane synthase), C-terminal domain"/>
    <property type="match status" value="1"/>
</dbReference>
<dbReference type="PRINTS" id="PR00151">
    <property type="entry name" value="PORPHBDMNASE"/>
</dbReference>
<feature type="modified residue" description="S-(dipyrrolylmethanemethyl)cysteine" evidence="8">
    <location>
        <position position="240"/>
    </location>
</feature>
<dbReference type="PIRSF" id="PIRSF001438">
    <property type="entry name" value="4pyrrol_synth_OHMeBilane_synth"/>
    <property type="match status" value="1"/>
</dbReference>
<dbReference type="SUPFAM" id="SSF53850">
    <property type="entry name" value="Periplasmic binding protein-like II"/>
    <property type="match status" value="1"/>
</dbReference>
<dbReference type="HAMAP" id="MF_00260">
    <property type="entry name" value="Porphobil_deam"/>
    <property type="match status" value="1"/>
</dbReference>
<dbReference type="InterPro" id="IPR022419">
    <property type="entry name" value="Porphobilin_deaminase_cofac_BS"/>
</dbReference>
<dbReference type="GO" id="GO:0005737">
    <property type="term" value="C:cytoplasm"/>
    <property type="evidence" value="ECO:0007669"/>
    <property type="project" value="UniProtKB-UniRule"/>
</dbReference>
<name>A0A1B4V153_9GAMM</name>
<evidence type="ECO:0000256" key="8">
    <source>
        <dbReference type="HAMAP-Rule" id="MF_00260"/>
    </source>
</evidence>
<keyword evidence="5 8" id="KW-0808">Transferase</keyword>
<dbReference type="NCBIfam" id="TIGR00212">
    <property type="entry name" value="hemC"/>
    <property type="match status" value="1"/>
</dbReference>
<proteinExistence type="inferred from homology"/>